<keyword evidence="3" id="KW-0269">Exonuclease</keyword>
<dbReference type="OrthoDB" id="9795626at2"/>
<dbReference type="PANTHER" id="PTHR32114:SF2">
    <property type="entry name" value="ABC TRANSPORTER ABCH.3"/>
    <property type="match status" value="1"/>
</dbReference>
<dbReference type="PANTHER" id="PTHR32114">
    <property type="entry name" value="ABC TRANSPORTER ABCH.3"/>
    <property type="match status" value="1"/>
</dbReference>
<proteinExistence type="predicted"/>
<dbReference type="EMBL" id="QBKN01000072">
    <property type="protein sequence ID" value="PTX35540.1"/>
    <property type="molecule type" value="Genomic_DNA"/>
</dbReference>
<sequence>MTAMILKELDITNFRSIRGHIHAPLDAKVVLIHGENGAGKTSLLSAIELALTGSVQSLYRADAGYAKQLLHRSAGEGSVLLKTSGAVGQQSFETRLDGQGATAAGRLEQRLATFFSERAYLPQSLLGQLLQIYQESGSGSDSPLAQFVGNLLGLDRLDALEAGLKPLVDVRNVRKVVDGWSSAETEKTRLERLLESQRKTRAAVAESLTADFEALKIIAEHFAPELAVSEDSLDALTASLQDEADAAALEKRYDQVREFGAIRREIAQAQESIEGANALPDADASAAAYQLWESSDGARVSALRARIEQLLPKVSLPSDLEHFPEEAIAQLRAAAKELSDRAAQARADSARRVAAESERDAVLTQRNTIDAEVSSISSDSSSLASALAELTSFVENEICPVCDRDFREVTEGSLSEHVHAKVRRLSGAAERLLTLGRSRSDLQLSVERLEREIEALTSRILDSKFLADLDRRAADLDRAAVELEGLAEAFRQGGRLRSEDVAARRARIELQTRTAALLGARETLGGFARTVGASEPSEGETFEAAVERIEIFLMAESKRLGDRVTKRREGLEYVTTIRAGLARLTETDAGINKDLTAWQRADSSLTRAQELRDEGIAIRNAVDRVRSTIIRREFNDRLNFLWGDLFVRLAPVEPFVPAFRIPPAQTQRLQPKLITEHRYGGDAGGTPGAMLSAGNLNTAALTLFIALHLAVPVKLPLLILDDPVQSMDDVHIAHFAALLRTLSKEHGRQILIAVHDRQLFEYLRLELSPAFTEDSLLTLELSRSRRRDTLCSHNRYAFREETALVSAA</sequence>
<evidence type="ECO:0000313" key="3">
    <source>
        <dbReference type="EMBL" id="PTX35540.1"/>
    </source>
</evidence>
<dbReference type="Pfam" id="PF02463">
    <property type="entry name" value="SMC_N"/>
    <property type="match status" value="1"/>
</dbReference>
<name>A0A2T5ZVE9_9RHOB</name>
<gene>
    <name evidence="3" type="ORF">C8N44_1721</name>
</gene>
<evidence type="ECO:0000256" key="1">
    <source>
        <dbReference type="SAM" id="Coils"/>
    </source>
</evidence>
<dbReference type="SUPFAM" id="SSF52540">
    <property type="entry name" value="P-loop containing nucleoside triphosphate hydrolases"/>
    <property type="match status" value="1"/>
</dbReference>
<keyword evidence="3" id="KW-0540">Nuclease</keyword>
<evidence type="ECO:0000259" key="2">
    <source>
        <dbReference type="Pfam" id="PF02463"/>
    </source>
</evidence>
<feature type="coiled-coil region" evidence="1">
    <location>
        <begin position="439"/>
        <end position="486"/>
    </location>
</feature>
<dbReference type="Gene3D" id="1.10.287.510">
    <property type="entry name" value="Helix hairpin bin"/>
    <property type="match status" value="1"/>
</dbReference>
<dbReference type="Gene3D" id="3.40.50.300">
    <property type="entry name" value="P-loop containing nucleotide triphosphate hydrolases"/>
    <property type="match status" value="2"/>
</dbReference>
<dbReference type="GO" id="GO:0004527">
    <property type="term" value="F:exonuclease activity"/>
    <property type="evidence" value="ECO:0007669"/>
    <property type="project" value="UniProtKB-KW"/>
</dbReference>
<protein>
    <submittedName>
        <fullName evidence="3">Exonuclease SbcC</fullName>
    </submittedName>
</protein>
<accession>A0A2T5ZVE9</accession>
<dbReference type="AlphaFoldDB" id="A0A2T5ZVE9"/>
<keyword evidence="4" id="KW-1185">Reference proteome</keyword>
<dbReference type="Proteomes" id="UP000244069">
    <property type="component" value="Unassembled WGS sequence"/>
</dbReference>
<dbReference type="InterPro" id="IPR027417">
    <property type="entry name" value="P-loop_NTPase"/>
</dbReference>
<feature type="domain" description="RecF/RecN/SMC N-terminal" evidence="2">
    <location>
        <begin position="6"/>
        <end position="761"/>
    </location>
</feature>
<dbReference type="InterPro" id="IPR003395">
    <property type="entry name" value="RecF/RecN/SMC_N"/>
</dbReference>
<reference evidence="3 4" key="1">
    <citation type="submission" date="2018-04" db="EMBL/GenBank/DDBJ databases">
        <title>Genomic Encyclopedia of Archaeal and Bacterial Type Strains, Phase II (KMG-II): from individual species to whole genera.</title>
        <authorList>
            <person name="Goeker M."/>
        </authorList>
    </citation>
    <scope>NUCLEOTIDE SEQUENCE [LARGE SCALE GENOMIC DNA]</scope>
    <source>
        <strain evidence="3 4">DSM 29329</strain>
    </source>
</reference>
<comment type="caution">
    <text evidence="3">The sequence shown here is derived from an EMBL/GenBank/DDBJ whole genome shotgun (WGS) entry which is preliminary data.</text>
</comment>
<keyword evidence="1" id="KW-0175">Coiled coil</keyword>
<keyword evidence="3" id="KW-0378">Hydrolase</keyword>
<organism evidence="3 4">
    <name type="scientific">Allosediminivita pacifica</name>
    <dbReference type="NCBI Taxonomy" id="1267769"/>
    <lineage>
        <taxon>Bacteria</taxon>
        <taxon>Pseudomonadati</taxon>
        <taxon>Pseudomonadota</taxon>
        <taxon>Alphaproteobacteria</taxon>
        <taxon>Rhodobacterales</taxon>
        <taxon>Paracoccaceae</taxon>
        <taxon>Allosediminivita</taxon>
    </lineage>
</organism>
<evidence type="ECO:0000313" key="4">
    <source>
        <dbReference type="Proteomes" id="UP000244069"/>
    </source>
</evidence>
<dbReference type="RefSeq" id="WP_107978981.1">
    <property type="nucleotide sequence ID" value="NZ_BMEZ01000069.1"/>
</dbReference>